<keyword evidence="3 4" id="KW-0808">Transferase</keyword>
<dbReference type="GO" id="GO:0071555">
    <property type="term" value="P:cell wall organization"/>
    <property type="evidence" value="ECO:0007669"/>
    <property type="project" value="UniProtKB-KW"/>
</dbReference>
<dbReference type="InterPro" id="IPR029993">
    <property type="entry name" value="GAUT"/>
</dbReference>
<comment type="pathway">
    <text evidence="1 4">Glycan metabolism; pectin biosynthesis.</text>
</comment>
<keyword evidence="6" id="KW-1185">Reference proteome</keyword>
<dbReference type="InterPro" id="IPR029044">
    <property type="entry name" value="Nucleotide-diphossugar_trans"/>
</dbReference>
<name>A0AAP0GB69_9ASPA</name>
<comment type="similarity">
    <text evidence="2 4">Belongs to the glycosyltransferase 8 family.</text>
</comment>
<keyword evidence="4" id="KW-1133">Transmembrane helix</keyword>
<dbReference type="EC" id="2.4.1.-" evidence="4"/>
<proteinExistence type="inferred from homology"/>
<keyword evidence="4" id="KW-0812">Transmembrane</keyword>
<dbReference type="Gene3D" id="3.90.550.10">
    <property type="entry name" value="Spore Coat Polysaccharide Biosynthesis Protein SpsA, Chain A"/>
    <property type="match status" value="1"/>
</dbReference>
<dbReference type="InterPro" id="IPR002495">
    <property type="entry name" value="Glyco_trans_8"/>
</dbReference>
<sequence length="587" mass="67039">MRPSLRRSTISILFLALLCLCATAPIFLISFSWQFSPSLDQKEFIGGASSILQNISHWQSSDHLKSIEQKVNVEIREPKEVVYQDEDKSFDKDERNSSSENFRASVLANVSFTSLSRRSGGEMGVQEYNATPAAGVMHSSNTRPVIDEKIRCMEDQVITARAFLHFTQSSSNSQLMRELKLRIKEIERVLSQASKDSDLRRSALQKMKAMEDTLYKAKKAYPDCSAMASKLRAMSYNTEEQLKAQINQVSYLTQLASRTFPKGLHCLSMQLTTEYFALSPEKRMLPNSHKYQTSDLYHYAVFSDNILACAVVVNSTIANSMEQDKIVFHVVTDALNFPSMVMWFLMNPPGKATIQVQSMDEFKWLPSNYGLMFRQHRASELSYTSPLNHLHFYLPKIFSSLNKILLLDHDVVVQKDLRRLWSVDMRGKVIGVVDRCKKEISSQQLEAIVDFSDSTISKSFDPKACVWAFGMNMFDLGAWRREGLTDVFDKLLQLGKGKKLWKAGSLGLGQLVFYNQTVRVDGHWHLAGLGRDSSMPVSHQDIKKAAVIHYSGLMKPWLEIAIPKYRPYWNKFLHYKHPLLQQCNIHP</sequence>
<feature type="transmembrane region" description="Helical" evidence="4">
    <location>
        <begin position="12"/>
        <end position="33"/>
    </location>
</feature>
<dbReference type="SUPFAM" id="SSF53448">
    <property type="entry name" value="Nucleotide-diphospho-sugar transferases"/>
    <property type="match status" value="1"/>
</dbReference>
<organism evidence="5 6">
    <name type="scientific">Platanthera zijinensis</name>
    <dbReference type="NCBI Taxonomy" id="2320716"/>
    <lineage>
        <taxon>Eukaryota</taxon>
        <taxon>Viridiplantae</taxon>
        <taxon>Streptophyta</taxon>
        <taxon>Embryophyta</taxon>
        <taxon>Tracheophyta</taxon>
        <taxon>Spermatophyta</taxon>
        <taxon>Magnoliopsida</taxon>
        <taxon>Liliopsida</taxon>
        <taxon>Asparagales</taxon>
        <taxon>Orchidaceae</taxon>
        <taxon>Orchidoideae</taxon>
        <taxon>Orchideae</taxon>
        <taxon>Orchidinae</taxon>
        <taxon>Platanthera</taxon>
    </lineage>
</organism>
<reference evidence="5 6" key="1">
    <citation type="journal article" date="2022" name="Nat. Plants">
        <title>Genomes of leafy and leafless Platanthera orchids illuminate the evolution of mycoheterotrophy.</title>
        <authorList>
            <person name="Li M.H."/>
            <person name="Liu K.W."/>
            <person name="Li Z."/>
            <person name="Lu H.C."/>
            <person name="Ye Q.L."/>
            <person name="Zhang D."/>
            <person name="Wang J.Y."/>
            <person name="Li Y.F."/>
            <person name="Zhong Z.M."/>
            <person name="Liu X."/>
            <person name="Yu X."/>
            <person name="Liu D.K."/>
            <person name="Tu X.D."/>
            <person name="Liu B."/>
            <person name="Hao Y."/>
            <person name="Liao X.Y."/>
            <person name="Jiang Y.T."/>
            <person name="Sun W.H."/>
            <person name="Chen J."/>
            <person name="Chen Y.Q."/>
            <person name="Ai Y."/>
            <person name="Zhai J.W."/>
            <person name="Wu S.S."/>
            <person name="Zhou Z."/>
            <person name="Hsiao Y.Y."/>
            <person name="Wu W.L."/>
            <person name="Chen Y.Y."/>
            <person name="Lin Y.F."/>
            <person name="Hsu J.L."/>
            <person name="Li C.Y."/>
            <person name="Wang Z.W."/>
            <person name="Zhao X."/>
            <person name="Zhong W.Y."/>
            <person name="Ma X.K."/>
            <person name="Ma L."/>
            <person name="Huang J."/>
            <person name="Chen G.Z."/>
            <person name="Huang M.Z."/>
            <person name="Huang L."/>
            <person name="Peng D.H."/>
            <person name="Luo Y.B."/>
            <person name="Zou S.Q."/>
            <person name="Chen S.P."/>
            <person name="Lan S."/>
            <person name="Tsai W.C."/>
            <person name="Van de Peer Y."/>
            <person name="Liu Z.J."/>
        </authorList>
    </citation>
    <scope>NUCLEOTIDE SEQUENCE [LARGE SCALE GENOMIC DNA]</scope>
    <source>
        <strain evidence="5">Lor287</strain>
    </source>
</reference>
<dbReference type="Proteomes" id="UP001418222">
    <property type="component" value="Unassembled WGS sequence"/>
</dbReference>
<dbReference type="PANTHER" id="PTHR32116">
    <property type="entry name" value="GALACTURONOSYLTRANSFERASE 4-RELATED"/>
    <property type="match status" value="1"/>
</dbReference>
<dbReference type="GO" id="GO:0000139">
    <property type="term" value="C:Golgi membrane"/>
    <property type="evidence" value="ECO:0007669"/>
    <property type="project" value="UniProtKB-SubCell"/>
</dbReference>
<dbReference type="PANTHER" id="PTHR32116:SF0">
    <property type="entry name" value="GALACTURONOSYLTRANSFERASE 6-RELATED"/>
    <property type="match status" value="1"/>
</dbReference>
<dbReference type="Pfam" id="PF01501">
    <property type="entry name" value="Glyco_transf_8"/>
    <property type="match status" value="1"/>
</dbReference>
<keyword evidence="4" id="KW-0333">Golgi apparatus</keyword>
<dbReference type="EMBL" id="JBBWWQ010000004">
    <property type="protein sequence ID" value="KAK8949069.1"/>
    <property type="molecule type" value="Genomic_DNA"/>
</dbReference>
<dbReference type="GO" id="GO:0047262">
    <property type="term" value="F:polygalacturonate 4-alpha-galacturonosyltransferase activity"/>
    <property type="evidence" value="ECO:0007669"/>
    <property type="project" value="InterPro"/>
</dbReference>
<keyword evidence="3 4" id="KW-0328">Glycosyltransferase</keyword>
<evidence type="ECO:0000256" key="1">
    <source>
        <dbReference type="ARBA" id="ARBA00004877"/>
    </source>
</evidence>
<evidence type="ECO:0000256" key="2">
    <source>
        <dbReference type="ARBA" id="ARBA00006351"/>
    </source>
</evidence>
<comment type="subcellular location">
    <subcellularLocation>
        <location evidence="4">Golgi apparatus membrane</location>
        <topology evidence="4">Single-pass type II membrane protein</topology>
    </subcellularLocation>
</comment>
<comment type="caution">
    <text evidence="5">The sequence shown here is derived from an EMBL/GenBank/DDBJ whole genome shotgun (WGS) entry which is preliminary data.</text>
</comment>
<dbReference type="AlphaFoldDB" id="A0AAP0GB69"/>
<gene>
    <name evidence="5" type="primary">GAUT5</name>
    <name evidence="5" type="ORF">KSP39_PZI005166</name>
</gene>
<evidence type="ECO:0000256" key="4">
    <source>
        <dbReference type="RuleBase" id="RU362027"/>
    </source>
</evidence>
<keyword evidence="4" id="KW-0961">Cell wall biogenesis/degradation</keyword>
<evidence type="ECO:0000313" key="6">
    <source>
        <dbReference type="Proteomes" id="UP001418222"/>
    </source>
</evidence>
<protein>
    <recommendedName>
        <fullName evidence="4">Hexosyltransferase</fullName>
        <ecNumber evidence="4">2.4.1.-</ecNumber>
    </recommendedName>
</protein>
<evidence type="ECO:0000313" key="5">
    <source>
        <dbReference type="EMBL" id="KAK8949069.1"/>
    </source>
</evidence>
<dbReference type="Pfam" id="PF25557">
    <property type="entry name" value="GAUT_1"/>
    <property type="match status" value="1"/>
</dbReference>
<accession>A0AAP0GB69</accession>
<evidence type="ECO:0000256" key="3">
    <source>
        <dbReference type="ARBA" id="ARBA00022676"/>
    </source>
</evidence>
<keyword evidence="4" id="KW-0472">Membrane</keyword>